<proteinExistence type="predicted"/>
<accession>A0ABQ8F8R9</accession>
<comment type="caution">
    <text evidence="2">The sequence shown here is derived from an EMBL/GenBank/DDBJ whole genome shotgun (WGS) entry which is preliminary data.</text>
</comment>
<evidence type="ECO:0000313" key="2">
    <source>
        <dbReference type="EMBL" id="KAH6594175.1"/>
    </source>
</evidence>
<reference evidence="2 3" key="1">
    <citation type="submission" date="2021-02" db="EMBL/GenBank/DDBJ databases">
        <title>Variation within the Batrachochytrium salamandrivorans European outbreak.</title>
        <authorList>
            <person name="Kelly M."/>
            <person name="Pasmans F."/>
            <person name="Shea T.P."/>
            <person name="Munoz J.F."/>
            <person name="Carranza S."/>
            <person name="Cuomo C.A."/>
            <person name="Martel A."/>
        </authorList>
    </citation>
    <scope>NUCLEOTIDE SEQUENCE [LARGE SCALE GENOMIC DNA]</scope>
    <source>
        <strain evidence="2 3">AMFP18/2</strain>
    </source>
</reference>
<name>A0ABQ8F8R9_9FUNG</name>
<feature type="compositionally biased region" description="Polar residues" evidence="1">
    <location>
        <begin position="103"/>
        <end position="116"/>
    </location>
</feature>
<evidence type="ECO:0000256" key="1">
    <source>
        <dbReference type="SAM" id="MobiDB-lite"/>
    </source>
</evidence>
<organism evidence="2 3">
    <name type="scientific">Batrachochytrium salamandrivorans</name>
    <dbReference type="NCBI Taxonomy" id="1357716"/>
    <lineage>
        <taxon>Eukaryota</taxon>
        <taxon>Fungi</taxon>
        <taxon>Fungi incertae sedis</taxon>
        <taxon>Chytridiomycota</taxon>
        <taxon>Chytridiomycota incertae sedis</taxon>
        <taxon>Chytridiomycetes</taxon>
        <taxon>Rhizophydiales</taxon>
        <taxon>Rhizophydiales incertae sedis</taxon>
        <taxon>Batrachochytrium</taxon>
    </lineage>
</organism>
<gene>
    <name evidence="2" type="ORF">BASA50_006872</name>
</gene>
<protein>
    <submittedName>
        <fullName evidence="2">Uncharacterized protein</fullName>
    </submittedName>
</protein>
<keyword evidence="3" id="KW-1185">Reference proteome</keyword>
<evidence type="ECO:0000313" key="3">
    <source>
        <dbReference type="Proteomes" id="UP001648503"/>
    </source>
</evidence>
<feature type="region of interest" description="Disordered" evidence="1">
    <location>
        <begin position="96"/>
        <end position="132"/>
    </location>
</feature>
<sequence>MTAAFASSTCTPPPAPLVQFACQSSLKDGNSRIHFDHTADTAFSVATSAASHAPLDVPASTLTATPRSGPPLAYSLQVGESRHMFFNVRNLFGNKAHPKRGRQTSITSSDPLSSLETGPDPHPLYPKQDPGLLMGKMGHIEQTLDTSIDVFALESDTEDDESRPLLRTQSSFDDNSFIDNNINIDIPVTSAVDIAPRPTRLSKGLPRYAFSLNAVSVNIILPKHNADPTYYQPSDNEDDNRPLLVGSSVDCDGLARREGTINPSQSYPHAQLWSRDHLQYRDIPLSVDHSRLILPSPETSTRWDQISSVDSTYIDMDTESVDLSQEQCLQQPHTGHRRSATLGSSHGCTAKRVSFSEYNESFTYEDWAKRLELHRLERSLRGPFYTCRCFLHKVMRYFRNMIRTCGMRELDELRS</sequence>
<dbReference type="EMBL" id="JAFCIX010000339">
    <property type="protein sequence ID" value="KAH6594175.1"/>
    <property type="molecule type" value="Genomic_DNA"/>
</dbReference>
<dbReference type="Proteomes" id="UP001648503">
    <property type="component" value="Unassembled WGS sequence"/>
</dbReference>